<evidence type="ECO:0000256" key="2">
    <source>
        <dbReference type="ARBA" id="ARBA00011643"/>
    </source>
</evidence>
<dbReference type="InterPro" id="IPR014362">
    <property type="entry name" value="Glu_DH"/>
</dbReference>
<feature type="binding site" evidence="6">
    <location>
        <position position="96"/>
    </location>
    <ligand>
        <name>substrate</name>
    </ligand>
</feature>
<sequence length="414" mass="45595">METASLERTNLYDQQLKILRRIGEIMGLDGDIVESLSIPERVIQVKVQLKGDTIKTFIGWRSQHNSALGPYKGGIRFHPQVTKEEVIALSMIMTWKNSIMGLPFGGGKGGLRIDPSVLTLPETERVIREYVAQMYKYMGGDFDVPAPDLNTDGQIMAWAVDEYIRLTGKNDFSSFTGKPTELNGISTRSFSTGLGVAEVTKIYAEKFMGGIEGKRIAIHGFGNVGYNSAKFLQEMGGKVVAISDVNGGILDWNGLDVGKVKEFSDRYKTVKDFPAKQISNEELLTLDVDILIPASIEGVINAMNAHSVKAKLIVEGANGPISVKADEILKKRGVIIIPDIIANAGGVIGSYVEWANNKIGGIIEEEEVKRIIRNKMREAMGRVMKTTEKYESDYRTAAMINAVDRVVKSAKLRM</sequence>
<evidence type="ECO:0000313" key="11">
    <source>
        <dbReference type="Proteomes" id="UP000024332"/>
    </source>
</evidence>
<dbReference type="EMBL" id="JFZT01000015">
    <property type="protein sequence ID" value="EZQ11381.1"/>
    <property type="molecule type" value="Genomic_DNA"/>
</dbReference>
<keyword evidence="11" id="KW-1185">Reference proteome</keyword>
<dbReference type="Gene3D" id="3.40.50.10860">
    <property type="entry name" value="Leucine Dehydrogenase, chain A, domain 1"/>
    <property type="match status" value="1"/>
</dbReference>
<evidence type="ECO:0000313" key="10">
    <source>
        <dbReference type="EMBL" id="EZQ11381.1"/>
    </source>
</evidence>
<evidence type="ECO:0000256" key="1">
    <source>
        <dbReference type="ARBA" id="ARBA00006382"/>
    </source>
</evidence>
<dbReference type="AlphaFoldDB" id="A0A031LU79"/>
<dbReference type="SUPFAM" id="SSF51735">
    <property type="entry name" value="NAD(P)-binding Rossmann-fold domains"/>
    <property type="match status" value="1"/>
</dbReference>
<dbReference type="CDD" id="cd01076">
    <property type="entry name" value="NAD_bind_1_Glu_DH"/>
    <property type="match status" value="1"/>
</dbReference>
<dbReference type="GO" id="GO:0000166">
    <property type="term" value="F:nucleotide binding"/>
    <property type="evidence" value="ECO:0007669"/>
    <property type="project" value="UniProtKB-KW"/>
</dbReference>
<evidence type="ECO:0000256" key="5">
    <source>
        <dbReference type="PIRSR" id="PIRSR000185-1"/>
    </source>
</evidence>
<feature type="site" description="Important for catalysis" evidence="7">
    <location>
        <position position="148"/>
    </location>
</feature>
<dbReference type="PIRSF" id="PIRSF000185">
    <property type="entry name" value="Glu_DH"/>
    <property type="match status" value="1"/>
</dbReference>
<dbReference type="Pfam" id="PF02812">
    <property type="entry name" value="ELFV_dehydrog_N"/>
    <property type="match status" value="1"/>
</dbReference>
<reference evidence="10 11" key="1">
    <citation type="submission" date="2014-03" db="EMBL/GenBank/DDBJ databases">
        <title>Draft genome sequence of the novel thermoacidophilic archaea Acidianus copahuensis ALE1 strain, isolated from Copahue volcanic area in Neuquen Argentina.</title>
        <authorList>
            <person name="Urbieta M.S."/>
            <person name="Rascovan N."/>
            <person name="Castro C."/>
            <person name="Revale S."/>
            <person name="Giaveno M.A."/>
            <person name="Vazquez M.P."/>
            <person name="Donati E.R."/>
        </authorList>
    </citation>
    <scope>NUCLEOTIDE SEQUENCE [LARGE SCALE GENOMIC DNA]</scope>
    <source>
        <strain evidence="10 11">ALE1</strain>
    </source>
</reference>
<comment type="subunit">
    <text evidence="2">Homohexamer.</text>
</comment>
<dbReference type="InterPro" id="IPR046346">
    <property type="entry name" value="Aminoacid_DH-like_N_sf"/>
</dbReference>
<keyword evidence="3 4" id="KW-0560">Oxidoreductase</keyword>
<dbReference type="GO" id="GO:0006538">
    <property type="term" value="P:L-glutamate catabolic process"/>
    <property type="evidence" value="ECO:0007669"/>
    <property type="project" value="TreeGrafter"/>
</dbReference>
<evidence type="ECO:0000256" key="6">
    <source>
        <dbReference type="PIRSR" id="PIRSR000185-2"/>
    </source>
</evidence>
<dbReference type="GO" id="GO:0004352">
    <property type="term" value="F:glutamate dehydrogenase (NAD+) activity"/>
    <property type="evidence" value="ECO:0007669"/>
    <property type="project" value="TreeGrafter"/>
</dbReference>
<dbReference type="OrthoDB" id="6425at2157"/>
<name>A0A031LU79_9CREN</name>
<dbReference type="InterPro" id="IPR006096">
    <property type="entry name" value="Glu/Leu/Phe/Val/Trp_DH_C"/>
</dbReference>
<accession>A0A031LU79</accession>
<comment type="caution">
    <text evidence="10">The sequence shown here is derived from an EMBL/GenBank/DDBJ whole genome shotgun (WGS) entry which is preliminary data.</text>
</comment>
<proteinExistence type="inferred from homology"/>
<dbReference type="PRINTS" id="PR00082">
    <property type="entry name" value="GLFDHDRGNASE"/>
</dbReference>
<dbReference type="InterPro" id="IPR006095">
    <property type="entry name" value="Glu/Leu/Phe/Val/Trp_DH"/>
</dbReference>
<evidence type="ECO:0000256" key="8">
    <source>
        <dbReference type="RuleBase" id="RU004417"/>
    </source>
</evidence>
<dbReference type="SUPFAM" id="SSF53223">
    <property type="entry name" value="Aminoacid dehydrogenase-like, N-terminal domain"/>
    <property type="match status" value="1"/>
</dbReference>
<evidence type="ECO:0000259" key="9">
    <source>
        <dbReference type="SMART" id="SM00839"/>
    </source>
</evidence>
<dbReference type="InterPro" id="IPR033922">
    <property type="entry name" value="NAD_bind_Glu_DH"/>
</dbReference>
<dbReference type="Pfam" id="PF00208">
    <property type="entry name" value="ELFV_dehydrog"/>
    <property type="match status" value="1"/>
</dbReference>
<keyword evidence="6" id="KW-0547">Nucleotide-binding</keyword>
<feature type="domain" description="Glutamate/phenylalanine/leucine/valine/L-tryptophan dehydrogenase C-terminal" evidence="9">
    <location>
        <begin position="185"/>
        <end position="414"/>
    </location>
</feature>
<comment type="similarity">
    <text evidence="1 4 8">Belongs to the Glu/Leu/Phe/Val dehydrogenases family.</text>
</comment>
<feature type="binding site" evidence="6">
    <location>
        <position position="192"/>
    </location>
    <ligand>
        <name>NAD(+)</name>
        <dbReference type="ChEBI" id="CHEBI:57540"/>
    </ligand>
</feature>
<feature type="binding site" evidence="6">
    <location>
        <position position="223"/>
    </location>
    <ligand>
        <name>NAD(+)</name>
        <dbReference type="ChEBI" id="CHEBI:57540"/>
    </ligand>
</feature>
<dbReference type="SMART" id="SM00839">
    <property type="entry name" value="ELFV_dehydrog"/>
    <property type="match status" value="1"/>
</dbReference>
<dbReference type="Gene3D" id="3.40.50.720">
    <property type="entry name" value="NAD(P)-binding Rossmann-like Domain"/>
    <property type="match status" value="1"/>
</dbReference>
<feature type="binding site" evidence="6">
    <location>
        <position position="72"/>
    </location>
    <ligand>
        <name>substrate</name>
    </ligand>
</feature>
<protein>
    <recommendedName>
        <fullName evidence="4">Glutamate dehydrogenase</fullName>
    </recommendedName>
</protein>
<dbReference type="PANTHER" id="PTHR11606">
    <property type="entry name" value="GLUTAMATE DEHYDROGENASE"/>
    <property type="match status" value="1"/>
</dbReference>
<dbReference type="PROSITE" id="PS00074">
    <property type="entry name" value="GLFV_DEHYDROGENASE"/>
    <property type="match status" value="1"/>
</dbReference>
<organism evidence="10 11">
    <name type="scientific">Candidatus Acidianus copahuensis</name>
    <dbReference type="NCBI Taxonomy" id="1160895"/>
    <lineage>
        <taxon>Archaea</taxon>
        <taxon>Thermoproteota</taxon>
        <taxon>Thermoprotei</taxon>
        <taxon>Sulfolobales</taxon>
        <taxon>Sulfolobaceae</taxon>
        <taxon>Acidianus</taxon>
    </lineage>
</organism>
<evidence type="ECO:0000256" key="3">
    <source>
        <dbReference type="ARBA" id="ARBA00023002"/>
    </source>
</evidence>
<feature type="active site" description="Proton donor" evidence="5">
    <location>
        <position position="108"/>
    </location>
</feature>
<dbReference type="InterPro" id="IPR036291">
    <property type="entry name" value="NAD(P)-bd_dom_sf"/>
</dbReference>
<gene>
    <name evidence="10" type="ORF">CM19_01470</name>
</gene>
<dbReference type="InterPro" id="IPR006097">
    <property type="entry name" value="Glu/Leu/Phe/Val/Trp_DH_dimer"/>
</dbReference>
<evidence type="ECO:0000256" key="7">
    <source>
        <dbReference type="PIRSR" id="PIRSR000185-3"/>
    </source>
</evidence>
<dbReference type="PANTHER" id="PTHR11606:SF13">
    <property type="entry name" value="GLUTAMATE DEHYDROGENASE 1, MITOCHONDRIAL"/>
    <property type="match status" value="1"/>
</dbReference>
<dbReference type="Proteomes" id="UP000024332">
    <property type="component" value="Unassembled WGS sequence"/>
</dbReference>
<dbReference type="RefSeq" id="WP_048098662.1">
    <property type="nucleotide sequence ID" value="NZ_JFZT01000015.1"/>
</dbReference>
<feature type="binding site" evidence="6">
    <location>
        <position position="350"/>
    </location>
    <ligand>
        <name>substrate</name>
    </ligand>
</feature>
<dbReference type="STRING" id="1160895.CM19_01470"/>
<keyword evidence="6" id="KW-0520">NAD</keyword>
<evidence type="ECO:0000256" key="4">
    <source>
        <dbReference type="PIRNR" id="PIRNR000185"/>
    </source>
</evidence>
<dbReference type="InterPro" id="IPR033524">
    <property type="entry name" value="Glu/Leu/Phe/Val_DH_AS"/>
</dbReference>